<comment type="cofactor">
    <cofactor evidence="1">
        <name>(R)-lipoate</name>
        <dbReference type="ChEBI" id="CHEBI:83088"/>
    </cofactor>
</comment>
<keyword evidence="5" id="KW-0450">Lipoyl</keyword>
<dbReference type="SUPFAM" id="SSF51230">
    <property type="entry name" value="Single hybrid motif"/>
    <property type="match status" value="1"/>
</dbReference>
<comment type="similarity">
    <text evidence="2">Belongs to the 2-oxoacid dehydrogenase family.</text>
</comment>
<dbReference type="Pfam" id="PF00364">
    <property type="entry name" value="Biotin_lipoyl"/>
    <property type="match status" value="1"/>
</dbReference>
<keyword evidence="10" id="KW-1185">Reference proteome</keyword>
<evidence type="ECO:0000313" key="9">
    <source>
        <dbReference type="EMBL" id="MQT15396.1"/>
    </source>
</evidence>
<dbReference type="PRINTS" id="PR00111">
    <property type="entry name" value="ABHYDROLASE"/>
</dbReference>
<gene>
    <name evidence="9" type="ORF">F0357_22620</name>
</gene>
<dbReference type="PROSITE" id="PS00189">
    <property type="entry name" value="LIPOYL"/>
    <property type="match status" value="1"/>
</dbReference>
<keyword evidence="6" id="KW-0012">Acyltransferase</keyword>
<comment type="caution">
    <text evidence="9">The sequence shown here is derived from an EMBL/GenBank/DDBJ whole genome shotgun (WGS) entry which is preliminary data.</text>
</comment>
<dbReference type="AlphaFoldDB" id="A0A6A7Y940"/>
<organism evidence="9 10">
    <name type="scientific">Segnochrobactrum spirostomi</name>
    <dbReference type="NCBI Taxonomy" id="2608987"/>
    <lineage>
        <taxon>Bacteria</taxon>
        <taxon>Pseudomonadati</taxon>
        <taxon>Pseudomonadota</taxon>
        <taxon>Alphaproteobacteria</taxon>
        <taxon>Hyphomicrobiales</taxon>
        <taxon>Segnochrobactraceae</taxon>
        <taxon>Segnochrobactrum</taxon>
    </lineage>
</organism>
<dbReference type="Pfam" id="PF02817">
    <property type="entry name" value="E3_binding"/>
    <property type="match status" value="1"/>
</dbReference>
<dbReference type="InterPro" id="IPR029058">
    <property type="entry name" value="AB_hydrolase_fold"/>
</dbReference>
<dbReference type="InterPro" id="IPR000073">
    <property type="entry name" value="AB_hydrolase_1"/>
</dbReference>
<evidence type="ECO:0000256" key="1">
    <source>
        <dbReference type="ARBA" id="ARBA00001938"/>
    </source>
</evidence>
<dbReference type="InterPro" id="IPR011053">
    <property type="entry name" value="Single_hybrid_motif"/>
</dbReference>
<dbReference type="SUPFAM" id="SSF53474">
    <property type="entry name" value="alpha/beta-Hydrolases"/>
    <property type="match status" value="1"/>
</dbReference>
<evidence type="ECO:0000256" key="5">
    <source>
        <dbReference type="ARBA" id="ARBA00022823"/>
    </source>
</evidence>
<evidence type="ECO:0000256" key="3">
    <source>
        <dbReference type="ARBA" id="ARBA00011484"/>
    </source>
</evidence>
<dbReference type="GO" id="GO:0031405">
    <property type="term" value="F:lipoic acid binding"/>
    <property type="evidence" value="ECO:0007669"/>
    <property type="project" value="TreeGrafter"/>
</dbReference>
<keyword evidence="9" id="KW-0378">Hydrolase</keyword>
<dbReference type="PROSITE" id="PS50968">
    <property type="entry name" value="BIOTINYL_LIPOYL"/>
    <property type="match status" value="1"/>
</dbReference>
<dbReference type="SUPFAM" id="SSF47005">
    <property type="entry name" value="Peripheral subunit-binding domain of 2-oxo acid dehydrogenase complex"/>
    <property type="match status" value="1"/>
</dbReference>
<reference evidence="9 10" key="1">
    <citation type="submission" date="2019-09" db="EMBL/GenBank/DDBJ databases">
        <title>Segnochrobactrum spirostomi gen. nov., sp. nov., isolated from the ciliate Spirostomum cf. yagiui and description of a novel family, Segnochrobactraceae fam. nov. within the order Rhizobiales of the class Alphaproteobacteria.</title>
        <authorList>
            <person name="Akter S."/>
            <person name="Shazib S.U.A."/>
            <person name="Shin M.K."/>
        </authorList>
    </citation>
    <scope>NUCLEOTIDE SEQUENCE [LARGE SCALE GENOMIC DNA]</scope>
    <source>
        <strain evidence="9 10">Sp-1</strain>
    </source>
</reference>
<dbReference type="GO" id="GO:0016787">
    <property type="term" value="F:hydrolase activity"/>
    <property type="evidence" value="ECO:0007669"/>
    <property type="project" value="UniProtKB-KW"/>
</dbReference>
<evidence type="ECO:0000256" key="2">
    <source>
        <dbReference type="ARBA" id="ARBA00007317"/>
    </source>
</evidence>
<keyword evidence="4" id="KW-0808">Transferase</keyword>
<comment type="subunit">
    <text evidence="3">Forms a 24-polypeptide structural core with octahedral symmetry.</text>
</comment>
<accession>A0A6A7Y940</accession>
<dbReference type="EMBL" id="VWNA01000003">
    <property type="protein sequence ID" value="MQT15396.1"/>
    <property type="molecule type" value="Genomic_DNA"/>
</dbReference>
<dbReference type="PANTHER" id="PTHR43178">
    <property type="entry name" value="DIHYDROLIPOAMIDE ACETYLTRANSFERASE COMPONENT OF PYRUVATE DEHYDROGENASE COMPLEX"/>
    <property type="match status" value="1"/>
</dbReference>
<dbReference type="Gene3D" id="4.10.320.10">
    <property type="entry name" value="E3-binding domain"/>
    <property type="match status" value="1"/>
</dbReference>
<dbReference type="Pfam" id="PF12697">
    <property type="entry name" value="Abhydrolase_6"/>
    <property type="match status" value="1"/>
</dbReference>
<feature type="domain" description="Lipoyl-binding" evidence="7">
    <location>
        <begin position="3"/>
        <end position="79"/>
    </location>
</feature>
<evidence type="ECO:0000259" key="7">
    <source>
        <dbReference type="PROSITE" id="PS50968"/>
    </source>
</evidence>
<dbReference type="PANTHER" id="PTHR43178:SF5">
    <property type="entry name" value="LIPOAMIDE ACYLTRANSFERASE COMPONENT OF BRANCHED-CHAIN ALPHA-KETO ACID DEHYDROGENASE COMPLEX, MITOCHONDRIAL"/>
    <property type="match status" value="1"/>
</dbReference>
<proteinExistence type="inferred from homology"/>
<dbReference type="Gene3D" id="2.40.50.100">
    <property type="match status" value="1"/>
</dbReference>
<dbReference type="CDD" id="cd06849">
    <property type="entry name" value="lipoyl_domain"/>
    <property type="match status" value="1"/>
</dbReference>
<evidence type="ECO:0000259" key="8">
    <source>
        <dbReference type="PROSITE" id="PS51826"/>
    </source>
</evidence>
<dbReference type="PROSITE" id="PS51826">
    <property type="entry name" value="PSBD"/>
    <property type="match status" value="1"/>
</dbReference>
<sequence>MTTYPIRIDSAGGEYMETVVVVAWEVRPGAAVKAGECLVTVETAKATTEVLAPCDGWLVEIVCEVGQEVPVGAVLGHLSDSAATAEEMTVVAPTAAATPDPPRGAFPAAPSATTPFPGARLIASPLARRTAAAAQIALDGITGTGPHGRIKARDVHAALRNRQDFSATTAGAAVRETELRPHSAAPRSAGTTDPILLLHGFGADRTTWRQVIPVLRAQLPGTDIIALDLPGHGRETSMAAVSLEEIVFHLADRVAAIGLEEAHLVGHSLGGAAAIALTSIGRLAVRSLTLIAPGGSDRKSMMAS</sequence>
<evidence type="ECO:0000313" key="10">
    <source>
        <dbReference type="Proteomes" id="UP000332515"/>
    </source>
</evidence>
<dbReference type="GO" id="GO:0016407">
    <property type="term" value="F:acetyltransferase activity"/>
    <property type="evidence" value="ECO:0007669"/>
    <property type="project" value="TreeGrafter"/>
</dbReference>
<feature type="domain" description="Peripheral subunit-binding (PSBD)" evidence="8">
    <location>
        <begin position="122"/>
        <end position="159"/>
    </location>
</feature>
<dbReference type="GO" id="GO:0005737">
    <property type="term" value="C:cytoplasm"/>
    <property type="evidence" value="ECO:0007669"/>
    <property type="project" value="TreeGrafter"/>
</dbReference>
<dbReference type="InterPro" id="IPR036625">
    <property type="entry name" value="E3-bd_dom_sf"/>
</dbReference>
<evidence type="ECO:0000256" key="6">
    <source>
        <dbReference type="ARBA" id="ARBA00023315"/>
    </source>
</evidence>
<dbReference type="InterPro" id="IPR000089">
    <property type="entry name" value="Biotin_lipoyl"/>
</dbReference>
<dbReference type="InterPro" id="IPR004167">
    <property type="entry name" value="PSBD"/>
</dbReference>
<evidence type="ECO:0000256" key="4">
    <source>
        <dbReference type="ARBA" id="ARBA00022679"/>
    </source>
</evidence>
<dbReference type="Gene3D" id="3.40.50.1820">
    <property type="entry name" value="alpha/beta hydrolase"/>
    <property type="match status" value="1"/>
</dbReference>
<protein>
    <submittedName>
        <fullName evidence="9">Alpha/beta fold hydrolase</fullName>
    </submittedName>
</protein>
<dbReference type="InterPro" id="IPR050743">
    <property type="entry name" value="2-oxoacid_DH_E2_comp"/>
</dbReference>
<dbReference type="Proteomes" id="UP000332515">
    <property type="component" value="Unassembled WGS sequence"/>
</dbReference>
<dbReference type="InterPro" id="IPR003016">
    <property type="entry name" value="2-oxoA_DH_lipoyl-BS"/>
</dbReference>
<name>A0A6A7Y940_9HYPH</name>